<evidence type="ECO:0000259" key="1">
    <source>
        <dbReference type="Pfam" id="PF04233"/>
    </source>
</evidence>
<organism evidence="2 3">
    <name type="scientific">Companilactobacillus zhachilii</name>
    <dbReference type="NCBI Taxonomy" id="2304606"/>
    <lineage>
        <taxon>Bacteria</taxon>
        <taxon>Bacillati</taxon>
        <taxon>Bacillota</taxon>
        <taxon>Bacilli</taxon>
        <taxon>Lactobacillales</taxon>
        <taxon>Lactobacillaceae</taxon>
        <taxon>Companilactobacillus</taxon>
    </lineage>
</organism>
<dbReference type="NCBIfam" id="TIGR01641">
    <property type="entry name" value="phageSPP1_gp7"/>
    <property type="match status" value="1"/>
</dbReference>
<name>A0A386PTF1_9LACO</name>
<sequence length="149" mass="17077">MRTTHNALLDRHIDSSMFGSINKQTIQTLRKVRVIAERAAKSPKDSLNWQKEVVNILTGGNKATNGKMGRSSNMVRTATAQVMNRTQLDNYAKKHVKRYQFVSLEALNTCTDCNDLDGKIFGIADAEEGVNFPLMHYNYQRWTISKRRW</sequence>
<feature type="domain" description="Phage head morphogenesis" evidence="1">
    <location>
        <begin position="17"/>
        <end position="138"/>
    </location>
</feature>
<reference evidence="3" key="1">
    <citation type="submission" date="2018-08" db="EMBL/GenBank/DDBJ databases">
        <title>Genome of Lactobacillus sp. HBUAS52074.</title>
        <authorList>
            <person name="Guo Z."/>
            <person name="Zhang Z.D."/>
        </authorList>
    </citation>
    <scope>NUCLEOTIDE SEQUENCE [LARGE SCALE GENOMIC DNA]</scope>
    <source>
        <strain evidence="3">HBUAS52074</strain>
    </source>
</reference>
<dbReference type="RefSeq" id="WP_120142627.1">
    <property type="nucleotide sequence ID" value="NZ_CP031933.2"/>
</dbReference>
<dbReference type="InterPro" id="IPR006528">
    <property type="entry name" value="Phage_head_morphogenesis_dom"/>
</dbReference>
<evidence type="ECO:0000313" key="3">
    <source>
        <dbReference type="Proteomes" id="UP000267208"/>
    </source>
</evidence>
<dbReference type="Proteomes" id="UP000267208">
    <property type="component" value="Chromosome"/>
</dbReference>
<dbReference type="Pfam" id="PF04233">
    <property type="entry name" value="Phage_Mu_F"/>
    <property type="match status" value="1"/>
</dbReference>
<dbReference type="AlphaFoldDB" id="A0A386PTF1"/>
<proteinExistence type="predicted"/>
<accession>A0A386PTF1</accession>
<protein>
    <recommendedName>
        <fullName evidence="1">Phage head morphogenesis domain-containing protein</fullName>
    </recommendedName>
</protein>
<gene>
    <name evidence="2" type="ORF">D1B17_06905</name>
</gene>
<dbReference type="OrthoDB" id="9765386at2"/>
<dbReference type="KEGG" id="lzh:D1B17_06905"/>
<keyword evidence="3" id="KW-1185">Reference proteome</keyword>
<dbReference type="EMBL" id="CP031933">
    <property type="protein sequence ID" value="AYE38378.1"/>
    <property type="molecule type" value="Genomic_DNA"/>
</dbReference>
<evidence type="ECO:0000313" key="2">
    <source>
        <dbReference type="EMBL" id="AYE38378.1"/>
    </source>
</evidence>